<evidence type="ECO:0000313" key="1">
    <source>
        <dbReference type="EMBL" id="GAN77601.1"/>
    </source>
</evidence>
<accession>A0A0D6P8E3</accession>
<sequence length="334" mass="35131">MPARRAVLSALAAAAVAGCARSLSVPQVAAYHQAGRPARPRVRTAAGGDPLAPFFGDLAALDAHAARRPVSIVQVGDSHSAGDYFSARLRDRFQARFGAAGRGLLPPGRPDRYYDPKLVRVTEAGWTRDSARGGAGPIPFGIAGVTQTATGPARMTLTSDEAEGFDRIAIVFRRLPQGGSFAVSVDGGAARTVSTRGAEETVRALFDARRGSRTLTLETQGDGEVALLAWGTWRDVPGVLYQNFGIIGAQVDVLERCDAQSLATELQDAALLVVEYGTNEAFGSAADLADYQARFRRDVGVLADAAPQASVLIVGPPDVNRSAGVQQCAVRYRA</sequence>
<dbReference type="SUPFAM" id="SSF52266">
    <property type="entry name" value="SGNH hydrolase"/>
    <property type="match status" value="1"/>
</dbReference>
<protein>
    <recommendedName>
        <fullName evidence="3">SGNH hydrolase-type esterase domain-containing protein</fullName>
    </recommendedName>
</protein>
<evidence type="ECO:0008006" key="3">
    <source>
        <dbReference type="Google" id="ProtNLM"/>
    </source>
</evidence>
<comment type="caution">
    <text evidence="1">The sequence shown here is derived from an EMBL/GenBank/DDBJ whole genome shotgun (WGS) entry which is preliminary data.</text>
</comment>
<dbReference type="AlphaFoldDB" id="A0A0D6P8E3"/>
<dbReference type="Proteomes" id="UP000032680">
    <property type="component" value="Unassembled WGS sequence"/>
</dbReference>
<keyword evidence="2" id="KW-1185">Reference proteome</keyword>
<dbReference type="InterPro" id="IPR006311">
    <property type="entry name" value="TAT_signal"/>
</dbReference>
<dbReference type="RefSeq" id="WP_148360555.1">
    <property type="nucleotide sequence ID" value="NZ_BANB01000390.1"/>
</dbReference>
<name>A0A0D6P8E3_9PROT</name>
<dbReference type="GO" id="GO:0016788">
    <property type="term" value="F:hydrolase activity, acting on ester bonds"/>
    <property type="evidence" value="ECO:0007669"/>
    <property type="project" value="UniProtKB-ARBA"/>
</dbReference>
<gene>
    <name evidence="1" type="ORF">Asru_0390_01</name>
</gene>
<dbReference type="Gene3D" id="3.40.50.1110">
    <property type="entry name" value="SGNH hydrolase"/>
    <property type="match status" value="2"/>
</dbReference>
<dbReference type="PROSITE" id="PS51257">
    <property type="entry name" value="PROKAR_LIPOPROTEIN"/>
    <property type="match status" value="1"/>
</dbReference>
<organism evidence="1 2">
    <name type="scientific">Acidisphaera rubrifaciens HS-AP3</name>
    <dbReference type="NCBI Taxonomy" id="1231350"/>
    <lineage>
        <taxon>Bacteria</taxon>
        <taxon>Pseudomonadati</taxon>
        <taxon>Pseudomonadota</taxon>
        <taxon>Alphaproteobacteria</taxon>
        <taxon>Acetobacterales</taxon>
        <taxon>Acetobacteraceae</taxon>
        <taxon>Acidisphaera</taxon>
    </lineage>
</organism>
<dbReference type="OrthoDB" id="7985403at2"/>
<dbReference type="PROSITE" id="PS51318">
    <property type="entry name" value="TAT"/>
    <property type="match status" value="1"/>
</dbReference>
<reference evidence="1 2" key="1">
    <citation type="submission" date="2012-11" db="EMBL/GenBank/DDBJ databases">
        <title>Whole genome sequence of Acidisphaera rubrifaciens HS-AP3.</title>
        <authorList>
            <person name="Azuma Y."/>
            <person name="Higashiura N."/>
            <person name="Hirakawa H."/>
            <person name="Matsushita K."/>
        </authorList>
    </citation>
    <scope>NUCLEOTIDE SEQUENCE [LARGE SCALE GENOMIC DNA]</scope>
    <source>
        <strain evidence="1 2">HS-AP3</strain>
    </source>
</reference>
<evidence type="ECO:0000313" key="2">
    <source>
        <dbReference type="Proteomes" id="UP000032680"/>
    </source>
</evidence>
<dbReference type="InterPro" id="IPR036514">
    <property type="entry name" value="SGNH_hydro_sf"/>
</dbReference>
<proteinExistence type="predicted"/>
<dbReference type="EMBL" id="BANB01000390">
    <property type="protein sequence ID" value="GAN77601.1"/>
    <property type="molecule type" value="Genomic_DNA"/>
</dbReference>